<keyword evidence="3" id="KW-1185">Reference proteome</keyword>
<feature type="compositionally biased region" description="Polar residues" evidence="1">
    <location>
        <begin position="48"/>
        <end position="59"/>
    </location>
</feature>
<evidence type="ECO:0000313" key="3">
    <source>
        <dbReference type="Proteomes" id="UP000799766"/>
    </source>
</evidence>
<dbReference type="AlphaFoldDB" id="A0A6A6P3E2"/>
<feature type="region of interest" description="Disordered" evidence="1">
    <location>
        <begin position="1"/>
        <end position="85"/>
    </location>
</feature>
<dbReference type="Proteomes" id="UP000799766">
    <property type="component" value="Unassembled WGS sequence"/>
</dbReference>
<dbReference type="EMBL" id="MU001678">
    <property type="protein sequence ID" value="KAF2458409.1"/>
    <property type="molecule type" value="Genomic_DNA"/>
</dbReference>
<protein>
    <submittedName>
        <fullName evidence="2">Uncharacterized protein</fullName>
    </submittedName>
</protein>
<gene>
    <name evidence="2" type="ORF">BDY21DRAFT_219175</name>
</gene>
<proteinExistence type="predicted"/>
<evidence type="ECO:0000256" key="1">
    <source>
        <dbReference type="SAM" id="MobiDB-lite"/>
    </source>
</evidence>
<sequence>MVERCAPRWGGSSSGATAKPLEAGRSCGPRAVGRAALRASNDRRAAELSSTVQPRADSNGQGGVAQEPGAQQSKMGPASTLLPPVAPNARSAIRRWPVPNTLLQASNGVWAAQAPLRGCSAPTLIRPYHSGLSPVARWGKASRFLPGSGSLFSALKAARAF</sequence>
<evidence type="ECO:0000313" key="2">
    <source>
        <dbReference type="EMBL" id="KAF2458409.1"/>
    </source>
</evidence>
<name>A0A6A6P3E2_9PEZI</name>
<organism evidence="2 3">
    <name type="scientific">Lineolata rhizophorae</name>
    <dbReference type="NCBI Taxonomy" id="578093"/>
    <lineage>
        <taxon>Eukaryota</taxon>
        <taxon>Fungi</taxon>
        <taxon>Dikarya</taxon>
        <taxon>Ascomycota</taxon>
        <taxon>Pezizomycotina</taxon>
        <taxon>Dothideomycetes</taxon>
        <taxon>Dothideomycetes incertae sedis</taxon>
        <taxon>Lineolatales</taxon>
        <taxon>Lineolataceae</taxon>
        <taxon>Lineolata</taxon>
    </lineage>
</organism>
<reference evidence="2" key="1">
    <citation type="journal article" date="2020" name="Stud. Mycol.">
        <title>101 Dothideomycetes genomes: a test case for predicting lifestyles and emergence of pathogens.</title>
        <authorList>
            <person name="Haridas S."/>
            <person name="Albert R."/>
            <person name="Binder M."/>
            <person name="Bloem J."/>
            <person name="Labutti K."/>
            <person name="Salamov A."/>
            <person name="Andreopoulos B."/>
            <person name="Baker S."/>
            <person name="Barry K."/>
            <person name="Bills G."/>
            <person name="Bluhm B."/>
            <person name="Cannon C."/>
            <person name="Castanera R."/>
            <person name="Culley D."/>
            <person name="Daum C."/>
            <person name="Ezra D."/>
            <person name="Gonzalez J."/>
            <person name="Henrissat B."/>
            <person name="Kuo A."/>
            <person name="Liang C."/>
            <person name="Lipzen A."/>
            <person name="Lutzoni F."/>
            <person name="Magnuson J."/>
            <person name="Mondo S."/>
            <person name="Nolan M."/>
            <person name="Ohm R."/>
            <person name="Pangilinan J."/>
            <person name="Park H.-J."/>
            <person name="Ramirez L."/>
            <person name="Alfaro M."/>
            <person name="Sun H."/>
            <person name="Tritt A."/>
            <person name="Yoshinaga Y."/>
            <person name="Zwiers L.-H."/>
            <person name="Turgeon B."/>
            <person name="Goodwin S."/>
            <person name="Spatafora J."/>
            <person name="Crous P."/>
            <person name="Grigoriev I."/>
        </authorList>
    </citation>
    <scope>NUCLEOTIDE SEQUENCE</scope>
    <source>
        <strain evidence="2">ATCC 16933</strain>
    </source>
</reference>
<accession>A0A6A6P3E2</accession>